<feature type="transmembrane region" description="Helical" evidence="1">
    <location>
        <begin position="183"/>
        <end position="203"/>
    </location>
</feature>
<accession>A0ABS4ZH45</accession>
<dbReference type="Proteomes" id="UP001519362">
    <property type="component" value="Unassembled WGS sequence"/>
</dbReference>
<keyword evidence="1" id="KW-0472">Membrane</keyword>
<feature type="transmembrane region" description="Helical" evidence="1">
    <location>
        <begin position="12"/>
        <end position="38"/>
    </location>
</feature>
<evidence type="ECO:0000313" key="3">
    <source>
        <dbReference type="Proteomes" id="UP001519362"/>
    </source>
</evidence>
<dbReference type="PROSITE" id="PS51257">
    <property type="entry name" value="PROKAR_LIPOPROTEIN"/>
    <property type="match status" value="1"/>
</dbReference>
<protein>
    <submittedName>
        <fullName evidence="2">Membrane protein YesL</fullName>
    </submittedName>
</protein>
<keyword evidence="3" id="KW-1185">Reference proteome</keyword>
<dbReference type="Pfam" id="PF04854">
    <property type="entry name" value="DUF624"/>
    <property type="match status" value="1"/>
</dbReference>
<gene>
    <name evidence="2" type="ORF">JOF34_000954</name>
</gene>
<organism evidence="2 3">
    <name type="scientific">Microbacterium amylolyticum</name>
    <dbReference type="NCBI Taxonomy" id="936337"/>
    <lineage>
        <taxon>Bacteria</taxon>
        <taxon>Bacillati</taxon>
        <taxon>Actinomycetota</taxon>
        <taxon>Actinomycetes</taxon>
        <taxon>Micrococcales</taxon>
        <taxon>Microbacteriaceae</taxon>
        <taxon>Microbacterium</taxon>
    </lineage>
</organism>
<comment type="caution">
    <text evidence="2">The sequence shown here is derived from an EMBL/GenBank/DDBJ whole genome shotgun (WGS) entry which is preliminary data.</text>
</comment>
<feature type="transmembrane region" description="Helical" evidence="1">
    <location>
        <begin position="88"/>
        <end position="114"/>
    </location>
</feature>
<dbReference type="InterPro" id="IPR006938">
    <property type="entry name" value="DUF624"/>
</dbReference>
<proteinExistence type="predicted"/>
<dbReference type="RefSeq" id="WP_165136577.1">
    <property type="nucleotide sequence ID" value="NZ_CP049253.1"/>
</dbReference>
<keyword evidence="1" id="KW-1133">Transmembrane helix</keyword>
<evidence type="ECO:0000313" key="2">
    <source>
        <dbReference type="EMBL" id="MBP2436368.1"/>
    </source>
</evidence>
<name>A0ABS4ZH45_9MICO</name>
<dbReference type="EMBL" id="JAGIOL010000001">
    <property type="protein sequence ID" value="MBP2436368.1"/>
    <property type="molecule type" value="Genomic_DNA"/>
</dbReference>
<evidence type="ECO:0000256" key="1">
    <source>
        <dbReference type="SAM" id="Phobius"/>
    </source>
</evidence>
<feature type="transmembrane region" description="Helical" evidence="1">
    <location>
        <begin position="44"/>
        <end position="67"/>
    </location>
</feature>
<sequence>MKRIPHSFYSAIFHTCYLVLGINIALAVSCLPLIVLLVTTDPSLSWPLMAPAAAVCAPALGAAFGVFREHSDGERSVFRPFLRTYRAVFWRALAVGAITSAVVTVAAVDVFVLVPTGVGALVAPLLVVLALLALVTGATALVGIAEAPAARLSVALRAALLLAVRRWPLAIGTLAVIGVQAIIFVQAPAIAIGVTAGAVWYVVWSGGRYTLQPALVAAA</sequence>
<reference evidence="2 3" key="1">
    <citation type="submission" date="2021-03" db="EMBL/GenBank/DDBJ databases">
        <title>Sequencing the genomes of 1000 actinobacteria strains.</title>
        <authorList>
            <person name="Klenk H.-P."/>
        </authorList>
    </citation>
    <scope>NUCLEOTIDE SEQUENCE [LARGE SCALE GENOMIC DNA]</scope>
    <source>
        <strain evidence="2 3">DSM 24221</strain>
    </source>
</reference>
<feature type="transmembrane region" description="Helical" evidence="1">
    <location>
        <begin position="120"/>
        <end position="142"/>
    </location>
</feature>
<keyword evidence="1" id="KW-0812">Transmembrane</keyword>
<feature type="transmembrane region" description="Helical" evidence="1">
    <location>
        <begin position="154"/>
        <end position="177"/>
    </location>
</feature>